<organism evidence="2 3">
    <name type="scientific">Anthostomella pinea</name>
    <dbReference type="NCBI Taxonomy" id="933095"/>
    <lineage>
        <taxon>Eukaryota</taxon>
        <taxon>Fungi</taxon>
        <taxon>Dikarya</taxon>
        <taxon>Ascomycota</taxon>
        <taxon>Pezizomycotina</taxon>
        <taxon>Sordariomycetes</taxon>
        <taxon>Xylariomycetidae</taxon>
        <taxon>Xylariales</taxon>
        <taxon>Xylariaceae</taxon>
        <taxon>Anthostomella</taxon>
    </lineage>
</organism>
<sequence length="135" mass="15157">MEFRANWLGEWPKADDGKYFIGPGEKFCRAKINGRLCGVETGFSCSELIDLTKDEDDDDDKKRDAIKLEQLPRASSKHPSPGKYTSWGEETHHDILVATFAVMKPTGAQWQLITEQLNGMGYGFSANALKYARNP</sequence>
<evidence type="ECO:0000313" key="2">
    <source>
        <dbReference type="EMBL" id="CAJ2500356.1"/>
    </source>
</evidence>
<evidence type="ECO:0000313" key="3">
    <source>
        <dbReference type="Proteomes" id="UP001295740"/>
    </source>
</evidence>
<comment type="caution">
    <text evidence="2">The sequence shown here is derived from an EMBL/GenBank/DDBJ whole genome shotgun (WGS) entry which is preliminary data.</text>
</comment>
<accession>A0AAI8YD21</accession>
<dbReference type="AlphaFoldDB" id="A0AAI8YD21"/>
<protein>
    <submittedName>
        <fullName evidence="2">Uu.00g032090.m01.CDS01</fullName>
    </submittedName>
</protein>
<reference evidence="2" key="1">
    <citation type="submission" date="2023-10" db="EMBL/GenBank/DDBJ databases">
        <authorList>
            <person name="Hackl T."/>
        </authorList>
    </citation>
    <scope>NUCLEOTIDE SEQUENCE</scope>
</reference>
<gene>
    <name evidence="2" type="ORF">KHLLAP_LOCUS824</name>
</gene>
<dbReference type="Proteomes" id="UP001295740">
    <property type="component" value="Unassembled WGS sequence"/>
</dbReference>
<feature type="region of interest" description="Disordered" evidence="1">
    <location>
        <begin position="54"/>
        <end position="87"/>
    </location>
</feature>
<keyword evidence="3" id="KW-1185">Reference proteome</keyword>
<evidence type="ECO:0000256" key="1">
    <source>
        <dbReference type="SAM" id="MobiDB-lite"/>
    </source>
</evidence>
<dbReference type="EMBL" id="CAUWAG010000003">
    <property type="protein sequence ID" value="CAJ2500356.1"/>
    <property type="molecule type" value="Genomic_DNA"/>
</dbReference>
<name>A0AAI8YD21_9PEZI</name>
<proteinExistence type="predicted"/>